<gene>
    <name evidence="1" type="ORF">LCGC14_3023420</name>
</gene>
<comment type="caution">
    <text evidence="1">The sequence shown here is derived from an EMBL/GenBank/DDBJ whole genome shotgun (WGS) entry which is preliminary data.</text>
</comment>
<proteinExistence type="predicted"/>
<feature type="non-terminal residue" evidence="1">
    <location>
        <position position="53"/>
    </location>
</feature>
<evidence type="ECO:0000313" key="1">
    <source>
        <dbReference type="EMBL" id="KKK60530.1"/>
    </source>
</evidence>
<organism evidence="1">
    <name type="scientific">marine sediment metagenome</name>
    <dbReference type="NCBI Taxonomy" id="412755"/>
    <lineage>
        <taxon>unclassified sequences</taxon>
        <taxon>metagenomes</taxon>
        <taxon>ecological metagenomes</taxon>
    </lineage>
</organism>
<accession>A0A0F8XHN8</accession>
<sequence length="53" mass="5667">MPTDPTPDALAKAREGCPVCHGAGFVGPYPLENESARDCPECQRVARLIVEAK</sequence>
<reference evidence="1" key="1">
    <citation type="journal article" date="2015" name="Nature">
        <title>Complex archaea that bridge the gap between prokaryotes and eukaryotes.</title>
        <authorList>
            <person name="Spang A."/>
            <person name="Saw J.H."/>
            <person name="Jorgensen S.L."/>
            <person name="Zaremba-Niedzwiedzka K."/>
            <person name="Martijn J."/>
            <person name="Lind A.E."/>
            <person name="van Eijk R."/>
            <person name="Schleper C."/>
            <person name="Guy L."/>
            <person name="Ettema T.J."/>
        </authorList>
    </citation>
    <scope>NUCLEOTIDE SEQUENCE</scope>
</reference>
<protein>
    <submittedName>
        <fullName evidence="1">Uncharacterized protein</fullName>
    </submittedName>
</protein>
<dbReference type="AlphaFoldDB" id="A0A0F8XHN8"/>
<dbReference type="EMBL" id="LAZR01062922">
    <property type="protein sequence ID" value="KKK60530.1"/>
    <property type="molecule type" value="Genomic_DNA"/>
</dbReference>
<name>A0A0F8XHN8_9ZZZZ</name>